<protein>
    <submittedName>
        <fullName evidence="10">Mechanosensitive ion channel family protein</fullName>
    </submittedName>
</protein>
<evidence type="ECO:0000256" key="2">
    <source>
        <dbReference type="ARBA" id="ARBA00008017"/>
    </source>
</evidence>
<dbReference type="Gene3D" id="3.30.70.100">
    <property type="match status" value="1"/>
</dbReference>
<feature type="transmembrane region" description="Helical" evidence="7">
    <location>
        <begin position="12"/>
        <end position="36"/>
    </location>
</feature>
<evidence type="ECO:0000259" key="8">
    <source>
        <dbReference type="Pfam" id="PF00924"/>
    </source>
</evidence>
<keyword evidence="5 7" id="KW-1133">Transmembrane helix</keyword>
<dbReference type="Pfam" id="PF21082">
    <property type="entry name" value="MS_channel_3rd"/>
    <property type="match status" value="1"/>
</dbReference>
<proteinExistence type="inferred from homology"/>
<evidence type="ECO:0000256" key="4">
    <source>
        <dbReference type="ARBA" id="ARBA00022692"/>
    </source>
</evidence>
<dbReference type="Proteomes" id="UP000886198">
    <property type="component" value="Unassembled WGS sequence"/>
</dbReference>
<feature type="transmembrane region" description="Helical" evidence="7">
    <location>
        <begin position="57"/>
        <end position="75"/>
    </location>
</feature>
<dbReference type="InterPro" id="IPR011014">
    <property type="entry name" value="MscS_channel_TM-2"/>
</dbReference>
<comment type="subcellular location">
    <subcellularLocation>
        <location evidence="1">Cell membrane</location>
        <topology evidence="1">Multi-pass membrane protein</topology>
    </subcellularLocation>
</comment>
<accession>A0A7C1CVK2</accession>
<dbReference type="InterPro" id="IPR010920">
    <property type="entry name" value="LSM_dom_sf"/>
</dbReference>
<evidence type="ECO:0000313" key="10">
    <source>
        <dbReference type="EMBL" id="HDP78994.1"/>
    </source>
</evidence>
<dbReference type="Gene3D" id="2.30.30.60">
    <property type="match status" value="1"/>
</dbReference>
<evidence type="ECO:0000256" key="1">
    <source>
        <dbReference type="ARBA" id="ARBA00004651"/>
    </source>
</evidence>
<keyword evidence="6 7" id="KW-0472">Membrane</keyword>
<dbReference type="InterPro" id="IPR023408">
    <property type="entry name" value="MscS_beta-dom_sf"/>
</dbReference>
<comment type="similarity">
    <text evidence="2">Belongs to the MscS (TC 1.A.23) family.</text>
</comment>
<keyword evidence="4 7" id="KW-0812">Transmembrane</keyword>
<evidence type="ECO:0000256" key="7">
    <source>
        <dbReference type="SAM" id="Phobius"/>
    </source>
</evidence>
<dbReference type="Pfam" id="PF00924">
    <property type="entry name" value="MS_channel_2nd"/>
    <property type="match status" value="1"/>
</dbReference>
<dbReference type="InterPro" id="IPR011066">
    <property type="entry name" value="MscS_channel_C_sf"/>
</dbReference>
<dbReference type="InterPro" id="IPR049278">
    <property type="entry name" value="MS_channel_C"/>
</dbReference>
<keyword evidence="3" id="KW-1003">Cell membrane</keyword>
<dbReference type="SUPFAM" id="SSF82689">
    <property type="entry name" value="Mechanosensitive channel protein MscS (YggB), C-terminal domain"/>
    <property type="match status" value="1"/>
</dbReference>
<dbReference type="Gene3D" id="1.10.287.1260">
    <property type="match status" value="1"/>
</dbReference>
<dbReference type="InterPro" id="IPR045275">
    <property type="entry name" value="MscS_archaea/bacteria_type"/>
</dbReference>
<evidence type="ECO:0000256" key="5">
    <source>
        <dbReference type="ARBA" id="ARBA00022989"/>
    </source>
</evidence>
<dbReference type="InterPro" id="IPR006685">
    <property type="entry name" value="MscS_channel_2nd"/>
</dbReference>
<comment type="caution">
    <text evidence="10">The sequence shown here is derived from an EMBL/GenBank/DDBJ whole genome shotgun (WGS) entry which is preliminary data.</text>
</comment>
<sequence length="279" mass="31090">MNEVLSTIIEWAIRIGISVVILLLAKWLAGLFYKAFMKFAEKTSVVSTQYQKTMRTLFNLAFYALAAFIIISVLFKNLAPVLAGLGVSGIIVGLAVKEPLENFICGILIMLNKLVYEGEAVDIGGTSGGIQEIKLNHVLLKTWDGKLVTIPSRNVWAATIVHFWPENIRRNDLNVGVSYSSDLNKVMKILEESVNSYEKLYVDDKHKPMIQFTGYGASSIDFVVRFWVERPDFIASSTELAKIIKSNFDENGIEIPFTQVDLHIVDGPKEGIKLAGKES</sequence>
<dbReference type="GO" id="GO:0005886">
    <property type="term" value="C:plasma membrane"/>
    <property type="evidence" value="ECO:0007669"/>
    <property type="project" value="UniProtKB-SubCell"/>
</dbReference>
<reference evidence="10" key="1">
    <citation type="journal article" date="2020" name="mSystems">
        <title>Genome- and Community-Level Interaction Insights into Carbon Utilization and Element Cycling Functions of Hydrothermarchaeota in Hydrothermal Sediment.</title>
        <authorList>
            <person name="Zhou Z."/>
            <person name="Liu Y."/>
            <person name="Xu W."/>
            <person name="Pan J."/>
            <person name="Luo Z.H."/>
            <person name="Li M."/>
        </authorList>
    </citation>
    <scope>NUCLEOTIDE SEQUENCE [LARGE SCALE GENOMIC DNA]</scope>
    <source>
        <strain evidence="10">SpSt-1179</strain>
    </source>
</reference>
<evidence type="ECO:0000256" key="3">
    <source>
        <dbReference type="ARBA" id="ARBA00022475"/>
    </source>
</evidence>
<feature type="domain" description="Mechanosensitive ion channel MscS C-terminal" evidence="9">
    <location>
        <begin position="173"/>
        <end position="255"/>
    </location>
</feature>
<dbReference type="GO" id="GO:0008381">
    <property type="term" value="F:mechanosensitive monoatomic ion channel activity"/>
    <property type="evidence" value="ECO:0007669"/>
    <property type="project" value="InterPro"/>
</dbReference>
<name>A0A7C1CVK2_9BACT</name>
<gene>
    <name evidence="10" type="ORF">ENN47_12635</name>
</gene>
<dbReference type="EMBL" id="DSBT01000393">
    <property type="protein sequence ID" value="HDP78994.1"/>
    <property type="molecule type" value="Genomic_DNA"/>
</dbReference>
<evidence type="ECO:0000256" key="6">
    <source>
        <dbReference type="ARBA" id="ARBA00023136"/>
    </source>
</evidence>
<dbReference type="PANTHER" id="PTHR30221:SF1">
    <property type="entry name" value="SMALL-CONDUCTANCE MECHANOSENSITIVE CHANNEL"/>
    <property type="match status" value="1"/>
</dbReference>
<dbReference type="PANTHER" id="PTHR30221">
    <property type="entry name" value="SMALL-CONDUCTANCE MECHANOSENSITIVE CHANNEL"/>
    <property type="match status" value="1"/>
</dbReference>
<organism evidence="10">
    <name type="scientific">Mesotoga infera</name>
    <dbReference type="NCBI Taxonomy" id="1236046"/>
    <lineage>
        <taxon>Bacteria</taxon>
        <taxon>Thermotogati</taxon>
        <taxon>Thermotogota</taxon>
        <taxon>Thermotogae</taxon>
        <taxon>Kosmotogales</taxon>
        <taxon>Kosmotogaceae</taxon>
        <taxon>Mesotoga</taxon>
    </lineage>
</organism>
<evidence type="ECO:0000259" key="9">
    <source>
        <dbReference type="Pfam" id="PF21082"/>
    </source>
</evidence>
<dbReference type="AlphaFoldDB" id="A0A7C1CVK2"/>
<dbReference type="SUPFAM" id="SSF82861">
    <property type="entry name" value="Mechanosensitive channel protein MscS (YggB), transmembrane region"/>
    <property type="match status" value="1"/>
</dbReference>
<dbReference type="SUPFAM" id="SSF50182">
    <property type="entry name" value="Sm-like ribonucleoproteins"/>
    <property type="match status" value="1"/>
</dbReference>
<feature type="domain" description="Mechanosensitive ion channel MscS" evidence="8">
    <location>
        <begin position="99"/>
        <end position="160"/>
    </location>
</feature>